<name>A0A921QAC4_SORBI</name>
<evidence type="ECO:0000313" key="3">
    <source>
        <dbReference type="Proteomes" id="UP000807115"/>
    </source>
</evidence>
<feature type="region of interest" description="Disordered" evidence="1">
    <location>
        <begin position="22"/>
        <end position="41"/>
    </location>
</feature>
<dbReference type="Proteomes" id="UP000807115">
    <property type="component" value="Chromosome 9"/>
</dbReference>
<proteinExistence type="predicted"/>
<reference evidence="2" key="2">
    <citation type="submission" date="2020-10" db="EMBL/GenBank/DDBJ databases">
        <authorList>
            <person name="Cooper E.A."/>
            <person name="Brenton Z.W."/>
            <person name="Flinn B.S."/>
            <person name="Jenkins J."/>
            <person name="Shu S."/>
            <person name="Flowers D."/>
            <person name="Luo F."/>
            <person name="Wang Y."/>
            <person name="Xia P."/>
            <person name="Barry K."/>
            <person name="Daum C."/>
            <person name="Lipzen A."/>
            <person name="Yoshinaga Y."/>
            <person name="Schmutz J."/>
            <person name="Saski C."/>
            <person name="Vermerris W."/>
            <person name="Kresovich S."/>
        </authorList>
    </citation>
    <scope>NUCLEOTIDE SEQUENCE</scope>
</reference>
<accession>A0A921QAC4</accession>
<organism evidence="2 3">
    <name type="scientific">Sorghum bicolor</name>
    <name type="common">Sorghum</name>
    <name type="synonym">Sorghum vulgare</name>
    <dbReference type="NCBI Taxonomy" id="4558"/>
    <lineage>
        <taxon>Eukaryota</taxon>
        <taxon>Viridiplantae</taxon>
        <taxon>Streptophyta</taxon>
        <taxon>Embryophyta</taxon>
        <taxon>Tracheophyta</taxon>
        <taxon>Spermatophyta</taxon>
        <taxon>Magnoliopsida</taxon>
        <taxon>Liliopsida</taxon>
        <taxon>Poales</taxon>
        <taxon>Poaceae</taxon>
        <taxon>PACMAD clade</taxon>
        <taxon>Panicoideae</taxon>
        <taxon>Andropogonodae</taxon>
        <taxon>Andropogoneae</taxon>
        <taxon>Sorghinae</taxon>
        <taxon>Sorghum</taxon>
    </lineage>
</organism>
<reference evidence="2" key="1">
    <citation type="journal article" date="2019" name="BMC Genomics">
        <title>A new reference genome for Sorghum bicolor reveals high levels of sequence similarity between sweet and grain genotypes: implications for the genetics of sugar metabolism.</title>
        <authorList>
            <person name="Cooper E.A."/>
            <person name="Brenton Z.W."/>
            <person name="Flinn B.S."/>
            <person name="Jenkins J."/>
            <person name="Shu S."/>
            <person name="Flowers D."/>
            <person name="Luo F."/>
            <person name="Wang Y."/>
            <person name="Xia P."/>
            <person name="Barry K."/>
            <person name="Daum C."/>
            <person name="Lipzen A."/>
            <person name="Yoshinaga Y."/>
            <person name="Schmutz J."/>
            <person name="Saski C."/>
            <person name="Vermerris W."/>
            <person name="Kresovich S."/>
        </authorList>
    </citation>
    <scope>NUCLEOTIDE SEQUENCE</scope>
</reference>
<evidence type="ECO:0000256" key="1">
    <source>
        <dbReference type="SAM" id="MobiDB-lite"/>
    </source>
</evidence>
<gene>
    <name evidence="2" type="ORF">BDA96_09G175000</name>
</gene>
<sequence length="192" mass="20428">MGTWARTTIAAHLQIDKDLTSRAAEPDTAGEASRLAKTKHATATGRRERCAVVRTCLRSRLASGTYKPCVVCTFPTPRFGALRPRSTPPAKLSLPLLPPPLHRCPPPIPLSLGRPLDPSISKAFLPSIAIAIDRLPVVAPCPSPVGRLSKPTTSRPVTVPCSAPAGRSGFIWCAATASPGMAFHEVETPRRC</sequence>
<dbReference type="EMBL" id="CM027688">
    <property type="protein sequence ID" value="KAG0518434.1"/>
    <property type="molecule type" value="Genomic_DNA"/>
</dbReference>
<evidence type="ECO:0000313" key="2">
    <source>
        <dbReference type="EMBL" id="KAG0518434.1"/>
    </source>
</evidence>
<comment type="caution">
    <text evidence="2">The sequence shown here is derived from an EMBL/GenBank/DDBJ whole genome shotgun (WGS) entry which is preliminary data.</text>
</comment>
<protein>
    <submittedName>
        <fullName evidence="2">Uncharacterized protein</fullName>
    </submittedName>
</protein>
<dbReference type="AlphaFoldDB" id="A0A921QAC4"/>